<dbReference type="InterPro" id="IPR015943">
    <property type="entry name" value="WD40/YVTN_repeat-like_dom_sf"/>
</dbReference>
<sequence length="850" mass="90163">MTGTNSSFESMRDALTPQDPRTIGPYRLLGVLGGGGMGRVYLGQSRSGLLVAVKTVRADMVEEPGFRERFAREAAAARQVSGVYTASLVDADAAAEMPWLAIAYVPAPSLSWLARRAGPLPVEAVLWLAAGIAEALESIHRVGLIHRDLKPSNVLVTRENPKVIDFGLVRSSVGSAQLTQAVIGTPHYMSPEQALDTASVTPATDVYSLGATLLYAATGRTAYSGDTPVNVLAQLLSRPPDLSGIPAELTDLLRRCMQRDPARRPTPNRLLEEIDSRWQQAPTGFGARHWLPPTVYDLVDAYERGHRPDSRDRSSGPAGSGGRSVSSGGQPADPGGQPPVLGGKPSTAGEKPPVVQTGAGQARAGQSEADQARGRRPPADAPVDADDRDSTTLTRTPPGLPAPPVRPGPPPTPREPVFDPPGRRSTPLSPTPPLPWEPLPPDDRTGRAGTGAGTGQEHAGRTDREYTGRTERADWEQTGDRPAPAPARPHRRSLLRAGGAIAVAAAAGAGTWGAVRLLGSSDDGDGPRPWVFTTGGEVYSSPAVEAGVVYIGSNDHYLYAIDAVTGRERWRYAAGEAITSSPAVAGGTVYVGCNDTYLHAVDAATGKARWRFPTGAAMHSSPTVVDGVIYIGCRDHNLYAVNALTGRERWHFTAGDWFNSSPTVIGGGVYVGCRDRNIYALDAVTGRKRWQRTTGSTVDSSPTVSGGMLWIGADDHSVYALKTTDGTPTWQFTADNGVVSTPTLVDKVLYVGSDDGNLYALDADTGRARWRFHTDNGIRSSPTVSGELVYVGSRDRYVYAVDIVTGEQQWRFATRAPVDDSSPVVADGLLYIGSLDHNVYALDAATGVGL</sequence>
<dbReference type="PANTHER" id="PTHR34512:SF30">
    <property type="entry name" value="OUTER MEMBRANE PROTEIN ASSEMBLY FACTOR BAMB"/>
    <property type="match status" value="1"/>
</dbReference>
<dbReference type="PANTHER" id="PTHR34512">
    <property type="entry name" value="CELL SURFACE PROTEIN"/>
    <property type="match status" value="1"/>
</dbReference>
<dbReference type="SMART" id="SM00220">
    <property type="entry name" value="S_TKc"/>
    <property type="match status" value="1"/>
</dbReference>
<feature type="compositionally biased region" description="Pro residues" evidence="4">
    <location>
        <begin position="398"/>
        <end position="414"/>
    </location>
</feature>
<dbReference type="GO" id="GO:0004674">
    <property type="term" value="F:protein serine/threonine kinase activity"/>
    <property type="evidence" value="ECO:0007669"/>
    <property type="project" value="UniProtKB-KW"/>
</dbReference>
<dbReference type="Gene3D" id="2.40.128.630">
    <property type="match status" value="3"/>
</dbReference>
<protein>
    <submittedName>
        <fullName evidence="6">Serine/threonine protein kinase</fullName>
        <ecNumber evidence="6">2.7.10.2</ecNumber>
    </submittedName>
</protein>
<dbReference type="InterPro" id="IPR000719">
    <property type="entry name" value="Prot_kinase_dom"/>
</dbReference>
<evidence type="ECO:0000256" key="3">
    <source>
        <dbReference type="PROSITE-ProRule" id="PRU10141"/>
    </source>
</evidence>
<dbReference type="PROSITE" id="PS00107">
    <property type="entry name" value="PROTEIN_KINASE_ATP"/>
    <property type="match status" value="1"/>
</dbReference>
<name>F8AWS3_9ACTN</name>
<dbReference type="InterPro" id="IPR017441">
    <property type="entry name" value="Protein_kinase_ATP_BS"/>
</dbReference>
<dbReference type="STRING" id="656024.FsymDg_2981"/>
<dbReference type="PROSITE" id="PS00108">
    <property type="entry name" value="PROTEIN_KINASE_ST"/>
    <property type="match status" value="1"/>
</dbReference>
<keyword evidence="1 3" id="KW-0547">Nucleotide-binding</keyword>
<dbReference type="PROSITE" id="PS50011">
    <property type="entry name" value="PROTEIN_KINASE_DOM"/>
    <property type="match status" value="1"/>
</dbReference>
<dbReference type="Pfam" id="PF13360">
    <property type="entry name" value="PQQ_2"/>
    <property type="match status" value="2"/>
</dbReference>
<feature type="compositionally biased region" description="Low complexity" evidence="4">
    <location>
        <begin position="323"/>
        <end position="339"/>
    </location>
</feature>
<dbReference type="SMART" id="SM00564">
    <property type="entry name" value="PQQ"/>
    <property type="match status" value="8"/>
</dbReference>
<keyword evidence="6" id="KW-0808">Transferase</keyword>
<reference evidence="6 7" key="1">
    <citation type="submission" date="2011-05" db="EMBL/GenBank/DDBJ databases">
        <title>Complete sequence of chromosome of Frankia symbiont of Datisca glomerata.</title>
        <authorList>
            <consortium name="US DOE Joint Genome Institute"/>
            <person name="Lucas S."/>
            <person name="Han J."/>
            <person name="Lapidus A."/>
            <person name="Cheng J.-F."/>
            <person name="Goodwin L."/>
            <person name="Pitluck S."/>
            <person name="Peters L."/>
            <person name="Mikhailova N."/>
            <person name="Chertkov O."/>
            <person name="Teshima H."/>
            <person name="Han C."/>
            <person name="Tapia R."/>
            <person name="Land M."/>
            <person name="Hauser L."/>
            <person name="Kyrpides N."/>
            <person name="Ivanova N."/>
            <person name="Pagani I."/>
            <person name="Berry A."/>
            <person name="Pawlowski K."/>
            <person name="Persson T."/>
            <person name="Vanden Heuvel B."/>
            <person name="Benson D."/>
            <person name="Woyke T."/>
        </authorList>
    </citation>
    <scope>NUCLEOTIDE SEQUENCE [LARGE SCALE GENOMIC DNA]</scope>
    <source>
        <strain evidence="7">4085684</strain>
    </source>
</reference>
<evidence type="ECO:0000256" key="2">
    <source>
        <dbReference type="ARBA" id="ARBA00022840"/>
    </source>
</evidence>
<dbReference type="eggNOG" id="COG0515">
    <property type="taxonomic scope" value="Bacteria"/>
</dbReference>
<dbReference type="KEGG" id="fsy:FsymDg_2981"/>
<evidence type="ECO:0000313" key="6">
    <source>
        <dbReference type="EMBL" id="AEH10298.1"/>
    </source>
</evidence>
<keyword evidence="6" id="KW-0418">Kinase</keyword>
<dbReference type="SUPFAM" id="SSF50998">
    <property type="entry name" value="Quinoprotein alcohol dehydrogenase-like"/>
    <property type="match status" value="2"/>
</dbReference>
<feature type="binding site" evidence="3">
    <location>
        <position position="54"/>
    </location>
    <ligand>
        <name>ATP</name>
        <dbReference type="ChEBI" id="CHEBI:30616"/>
    </ligand>
</feature>
<dbReference type="SUPFAM" id="SSF56112">
    <property type="entry name" value="Protein kinase-like (PK-like)"/>
    <property type="match status" value="1"/>
</dbReference>
<keyword evidence="2 3" id="KW-0067">ATP-binding</keyword>
<dbReference type="RefSeq" id="WP_013874198.1">
    <property type="nucleotide sequence ID" value="NC_015656.1"/>
</dbReference>
<dbReference type="InterPro" id="IPR008271">
    <property type="entry name" value="Ser/Thr_kinase_AS"/>
</dbReference>
<dbReference type="Gene3D" id="3.30.200.20">
    <property type="entry name" value="Phosphorylase Kinase, domain 1"/>
    <property type="match status" value="1"/>
</dbReference>
<dbReference type="GO" id="GO:0005524">
    <property type="term" value="F:ATP binding"/>
    <property type="evidence" value="ECO:0007669"/>
    <property type="project" value="UniProtKB-UniRule"/>
</dbReference>
<feature type="compositionally biased region" description="Pro residues" evidence="4">
    <location>
        <begin position="429"/>
        <end position="439"/>
    </location>
</feature>
<dbReference type="GO" id="GO:0004715">
    <property type="term" value="F:non-membrane spanning protein tyrosine kinase activity"/>
    <property type="evidence" value="ECO:0007669"/>
    <property type="project" value="UniProtKB-EC"/>
</dbReference>
<evidence type="ECO:0000259" key="5">
    <source>
        <dbReference type="PROSITE" id="PS50011"/>
    </source>
</evidence>
<dbReference type="InterPro" id="IPR018391">
    <property type="entry name" value="PQQ_b-propeller_rpt"/>
</dbReference>
<dbReference type="CDD" id="cd14014">
    <property type="entry name" value="STKc_PknB_like"/>
    <property type="match status" value="1"/>
</dbReference>
<dbReference type="Proteomes" id="UP000001549">
    <property type="component" value="Chromosome"/>
</dbReference>
<dbReference type="InterPro" id="IPR011009">
    <property type="entry name" value="Kinase-like_dom_sf"/>
</dbReference>
<dbReference type="EMBL" id="CP002801">
    <property type="protein sequence ID" value="AEH10298.1"/>
    <property type="molecule type" value="Genomic_DNA"/>
</dbReference>
<dbReference type="HOGENOM" id="CLU_020359_0_0_11"/>
<dbReference type="eggNOG" id="COG1520">
    <property type="taxonomic scope" value="Bacteria"/>
</dbReference>
<keyword evidence="7" id="KW-1185">Reference proteome</keyword>
<evidence type="ECO:0000313" key="7">
    <source>
        <dbReference type="Proteomes" id="UP000001549"/>
    </source>
</evidence>
<feature type="compositionally biased region" description="Basic and acidic residues" evidence="4">
    <location>
        <begin position="305"/>
        <end position="314"/>
    </location>
</feature>
<dbReference type="Gene3D" id="1.10.510.10">
    <property type="entry name" value="Transferase(Phosphotransferase) domain 1"/>
    <property type="match status" value="1"/>
</dbReference>
<evidence type="ECO:0000256" key="1">
    <source>
        <dbReference type="ARBA" id="ARBA00022741"/>
    </source>
</evidence>
<dbReference type="EC" id="2.7.10.2" evidence="6"/>
<gene>
    <name evidence="6" type="ordered locus">FsymDg_2981</name>
</gene>
<dbReference type="InterPro" id="IPR002372">
    <property type="entry name" value="PQQ_rpt_dom"/>
</dbReference>
<organism evidence="6 7">
    <name type="scientific">Candidatus Protofrankia datiscae</name>
    <dbReference type="NCBI Taxonomy" id="2716812"/>
    <lineage>
        <taxon>Bacteria</taxon>
        <taxon>Bacillati</taxon>
        <taxon>Actinomycetota</taxon>
        <taxon>Actinomycetes</taxon>
        <taxon>Frankiales</taxon>
        <taxon>Frankiaceae</taxon>
        <taxon>Protofrankia</taxon>
    </lineage>
</organism>
<feature type="compositionally biased region" description="Basic and acidic residues" evidence="4">
    <location>
        <begin position="458"/>
        <end position="479"/>
    </location>
</feature>
<proteinExistence type="predicted"/>
<evidence type="ECO:0000256" key="4">
    <source>
        <dbReference type="SAM" id="MobiDB-lite"/>
    </source>
</evidence>
<dbReference type="InterPro" id="IPR011047">
    <property type="entry name" value="Quinoprotein_ADH-like_sf"/>
</dbReference>
<keyword evidence="6" id="KW-0723">Serine/threonine-protein kinase</keyword>
<feature type="domain" description="Protein kinase" evidence="5">
    <location>
        <begin position="26"/>
        <end position="279"/>
    </location>
</feature>
<dbReference type="Pfam" id="PF00069">
    <property type="entry name" value="Pkinase"/>
    <property type="match status" value="1"/>
</dbReference>
<dbReference type="Gene3D" id="2.130.10.10">
    <property type="entry name" value="YVTN repeat-like/Quinoprotein amine dehydrogenase"/>
    <property type="match status" value="1"/>
</dbReference>
<accession>F8AWS3</accession>
<feature type="region of interest" description="Disordered" evidence="4">
    <location>
        <begin position="305"/>
        <end position="491"/>
    </location>
</feature>
<dbReference type="AlphaFoldDB" id="F8AWS3"/>